<organism evidence="2 3">
    <name type="scientific">Anaerohalosphaera lusitana</name>
    <dbReference type="NCBI Taxonomy" id="1936003"/>
    <lineage>
        <taxon>Bacteria</taxon>
        <taxon>Pseudomonadati</taxon>
        <taxon>Planctomycetota</taxon>
        <taxon>Phycisphaerae</taxon>
        <taxon>Sedimentisphaerales</taxon>
        <taxon>Anaerohalosphaeraceae</taxon>
        <taxon>Anaerohalosphaera</taxon>
    </lineage>
</organism>
<dbReference type="GO" id="GO:0035438">
    <property type="term" value="F:cyclic-di-GMP binding"/>
    <property type="evidence" value="ECO:0007669"/>
    <property type="project" value="InterPro"/>
</dbReference>
<dbReference type="GO" id="GO:0016740">
    <property type="term" value="F:transferase activity"/>
    <property type="evidence" value="ECO:0007669"/>
    <property type="project" value="UniProtKB-KW"/>
</dbReference>
<reference evidence="3" key="1">
    <citation type="submission" date="2017-02" db="EMBL/GenBank/DDBJ databases">
        <title>Comparative genomics and description of representatives of a novel lineage of planctomycetes thriving in anoxic sediments.</title>
        <authorList>
            <person name="Spring S."/>
            <person name="Bunk B."/>
            <person name="Sproer C."/>
        </authorList>
    </citation>
    <scope>NUCLEOTIDE SEQUENCE [LARGE SCALE GENOMIC DNA]</scope>
    <source>
        <strain evidence="3">ST-NAGAB-D1</strain>
    </source>
</reference>
<accession>A0A1U9NH50</accession>
<evidence type="ECO:0000313" key="3">
    <source>
        <dbReference type="Proteomes" id="UP000189674"/>
    </source>
</evidence>
<sequence length="261" mass="29365">MNSSEILTSDELMDVLAQAAEDQREATMSYLSGGKWHVLEVRLCFCSSEVLHVEAAERSNSVAYIQIDQPVGISFEKDFCKYVFETSVAGYQTGINSGLAGRAILLRPDRVEKLQRRAYYRAQVPADMRVKALFWHRGYTNNDVEIPAENYWEGHMLDLSAGGTLIEVDERLRDNFKEGQLVGVQFTPKPYAKPFLLEGLLRHIGEEWNGQVRLGVEFLGLEASAEGRETLRRLVEVVEEYREAENAQECGPVVAGDETAV</sequence>
<keyword evidence="2" id="KW-0808">Transferase</keyword>
<keyword evidence="3" id="KW-1185">Reference proteome</keyword>
<proteinExistence type="predicted"/>
<feature type="domain" description="PilZ" evidence="1">
    <location>
        <begin position="115"/>
        <end position="236"/>
    </location>
</feature>
<dbReference type="RefSeq" id="WP_169852912.1">
    <property type="nucleotide sequence ID" value="NZ_CP019791.1"/>
</dbReference>
<dbReference type="SUPFAM" id="SSF141371">
    <property type="entry name" value="PilZ domain-like"/>
    <property type="match status" value="1"/>
</dbReference>
<dbReference type="KEGG" id="alus:STSP2_00405"/>
<dbReference type="InterPro" id="IPR009875">
    <property type="entry name" value="PilZ_domain"/>
</dbReference>
<protein>
    <submittedName>
        <fullName evidence="2">Putative glycosyltransferase</fullName>
    </submittedName>
</protein>
<dbReference type="STRING" id="1936003.STSP2_00405"/>
<evidence type="ECO:0000259" key="1">
    <source>
        <dbReference type="Pfam" id="PF07238"/>
    </source>
</evidence>
<name>A0A1U9NH50_9BACT</name>
<dbReference type="Gene3D" id="2.40.10.220">
    <property type="entry name" value="predicted glycosyltransferase like domains"/>
    <property type="match status" value="1"/>
</dbReference>
<dbReference type="Proteomes" id="UP000189674">
    <property type="component" value="Chromosome"/>
</dbReference>
<evidence type="ECO:0000313" key="2">
    <source>
        <dbReference type="EMBL" id="AQT67262.1"/>
    </source>
</evidence>
<dbReference type="EMBL" id="CP019791">
    <property type="protein sequence ID" value="AQT67262.1"/>
    <property type="molecule type" value="Genomic_DNA"/>
</dbReference>
<dbReference type="AlphaFoldDB" id="A0A1U9NH50"/>
<dbReference type="Pfam" id="PF07238">
    <property type="entry name" value="PilZ"/>
    <property type="match status" value="1"/>
</dbReference>
<gene>
    <name evidence="2" type="ORF">STSP2_00405</name>
</gene>